<proteinExistence type="predicted"/>
<accession>A0A5J9UFF6</accession>
<name>A0A5J9UFF6_9POAL</name>
<keyword evidence="2" id="KW-1185">Reference proteome</keyword>
<dbReference type="AlphaFoldDB" id="A0A5J9UFF6"/>
<evidence type="ECO:0000313" key="1">
    <source>
        <dbReference type="EMBL" id="TVU21991.1"/>
    </source>
</evidence>
<dbReference type="Proteomes" id="UP000324897">
    <property type="component" value="Unassembled WGS sequence"/>
</dbReference>
<dbReference type="Gramene" id="TVU21991">
    <property type="protein sequence ID" value="TVU21991"/>
    <property type="gene ID" value="EJB05_31663"/>
</dbReference>
<dbReference type="EMBL" id="RWGY01000026">
    <property type="protein sequence ID" value="TVU21991.1"/>
    <property type="molecule type" value="Genomic_DNA"/>
</dbReference>
<gene>
    <name evidence="1" type="ORF">EJB05_31663</name>
</gene>
<comment type="caution">
    <text evidence="1">The sequence shown here is derived from an EMBL/GenBank/DDBJ whole genome shotgun (WGS) entry which is preliminary data.</text>
</comment>
<evidence type="ECO:0000313" key="2">
    <source>
        <dbReference type="Proteomes" id="UP000324897"/>
    </source>
</evidence>
<organism evidence="1 2">
    <name type="scientific">Eragrostis curvula</name>
    <name type="common">weeping love grass</name>
    <dbReference type="NCBI Taxonomy" id="38414"/>
    <lineage>
        <taxon>Eukaryota</taxon>
        <taxon>Viridiplantae</taxon>
        <taxon>Streptophyta</taxon>
        <taxon>Embryophyta</taxon>
        <taxon>Tracheophyta</taxon>
        <taxon>Spermatophyta</taxon>
        <taxon>Magnoliopsida</taxon>
        <taxon>Liliopsida</taxon>
        <taxon>Poales</taxon>
        <taxon>Poaceae</taxon>
        <taxon>PACMAD clade</taxon>
        <taxon>Chloridoideae</taxon>
        <taxon>Eragrostideae</taxon>
        <taxon>Eragrostidinae</taxon>
        <taxon>Eragrostis</taxon>
    </lineage>
</organism>
<sequence length="100" mass="10976">MSGDLVPPCSWLPLLAASRAPQQGREPNAAVRRALYQQGHHPHPNIKIEIKELVFLRGDDPLWMKDNGMWNDGIAVLRVKGEAARTHAASLFTVSKLAAA</sequence>
<protein>
    <submittedName>
        <fullName evidence="1">Uncharacterized protein</fullName>
    </submittedName>
</protein>
<feature type="non-terminal residue" evidence="1">
    <location>
        <position position="1"/>
    </location>
</feature>
<reference evidence="1 2" key="1">
    <citation type="journal article" date="2019" name="Sci. Rep.">
        <title>A high-quality genome of Eragrostis curvula grass provides insights into Poaceae evolution and supports new strategies to enhance forage quality.</title>
        <authorList>
            <person name="Carballo J."/>
            <person name="Santos B.A.C.M."/>
            <person name="Zappacosta D."/>
            <person name="Garbus I."/>
            <person name="Selva J.P."/>
            <person name="Gallo C.A."/>
            <person name="Diaz A."/>
            <person name="Albertini E."/>
            <person name="Caccamo M."/>
            <person name="Echenique V."/>
        </authorList>
    </citation>
    <scope>NUCLEOTIDE SEQUENCE [LARGE SCALE GENOMIC DNA]</scope>
    <source>
        <strain evidence="2">cv. Victoria</strain>
        <tissue evidence="1">Leaf</tissue>
    </source>
</reference>